<dbReference type="AlphaFoldDB" id="A0A1K2DHM0"/>
<protein>
    <recommendedName>
        <fullName evidence="4">Lipoprotein CseA</fullName>
    </recommendedName>
</protein>
<reference evidence="2 3" key="1">
    <citation type="submission" date="2016-11" db="EMBL/GenBank/DDBJ databases">
        <authorList>
            <person name="Jaros S."/>
            <person name="Januszkiewicz K."/>
            <person name="Wedrychowicz H."/>
        </authorList>
    </citation>
    <scope>NUCLEOTIDE SEQUENCE [LARGE SCALE GENOMIC DNA]</scope>
    <source>
        <strain evidence="2 3">OK807</strain>
    </source>
</reference>
<feature type="region of interest" description="Disordered" evidence="1">
    <location>
        <begin position="1"/>
        <end position="24"/>
    </location>
</feature>
<feature type="region of interest" description="Disordered" evidence="1">
    <location>
        <begin position="227"/>
        <end position="246"/>
    </location>
</feature>
<accession>A0A1K2DHM0</accession>
<proteinExistence type="predicted"/>
<dbReference type="Proteomes" id="UP000181909">
    <property type="component" value="Unassembled WGS sequence"/>
</dbReference>
<gene>
    <name evidence="2" type="ORF">SAMN02787144_101422</name>
</gene>
<evidence type="ECO:0000313" key="3">
    <source>
        <dbReference type="Proteomes" id="UP000181909"/>
    </source>
</evidence>
<evidence type="ECO:0000313" key="2">
    <source>
        <dbReference type="EMBL" id="SFY22045.1"/>
    </source>
</evidence>
<feature type="compositionally biased region" description="Basic and acidic residues" evidence="1">
    <location>
        <begin position="1"/>
        <end position="21"/>
    </location>
</feature>
<dbReference type="RefSeq" id="WP_371268635.1">
    <property type="nucleotide sequence ID" value="NZ_CP108276.1"/>
</dbReference>
<evidence type="ECO:0008006" key="4">
    <source>
        <dbReference type="Google" id="ProtNLM"/>
    </source>
</evidence>
<dbReference type="EMBL" id="FPJO01000014">
    <property type="protein sequence ID" value="SFY22045.1"/>
    <property type="molecule type" value="Genomic_DNA"/>
</dbReference>
<evidence type="ECO:0000256" key="1">
    <source>
        <dbReference type="SAM" id="MobiDB-lite"/>
    </source>
</evidence>
<feature type="region of interest" description="Disordered" evidence="1">
    <location>
        <begin position="62"/>
        <end position="90"/>
    </location>
</feature>
<sequence>MRGLRASDGDGGDRGGGRENGGRAAAVGRGRVLTGWAASATTLVGLAAFGLFTVGCSTGGTGTRDEGPAGTQPVAQATPGDEPSSSAKPAARIDPVTLLKHDPEVSERVRTDLKPCTGSEYPVDTSYGTMTGGPSPDVVVNVMTCGDSVGVGTYVYRPRTNGTYKNVFAIEQPAVYGTIDRGDLVVTTQVYEKKDSVAYPSGEEVITYRWAGNRFNEHDRVHNDFNRAVGSGGAALPAPDAEPPGN</sequence>
<name>A0A1K2DHM0_STRAR</name>
<organism evidence="2 3">
    <name type="scientific">Streptomyces atratus</name>
    <dbReference type="NCBI Taxonomy" id="1893"/>
    <lineage>
        <taxon>Bacteria</taxon>
        <taxon>Bacillati</taxon>
        <taxon>Actinomycetota</taxon>
        <taxon>Actinomycetes</taxon>
        <taxon>Kitasatosporales</taxon>
        <taxon>Streptomycetaceae</taxon>
        <taxon>Streptomyces</taxon>
    </lineage>
</organism>
<dbReference type="STRING" id="1893.SAMN02787144_101422"/>